<dbReference type="OrthoDB" id="3650767at2759"/>
<accession>A0A5N5D667</accession>
<proteinExistence type="predicted"/>
<gene>
    <name evidence="3" type="ORF">DBV05_g8231</name>
</gene>
<evidence type="ECO:0000313" key="4">
    <source>
        <dbReference type="Proteomes" id="UP000325902"/>
    </source>
</evidence>
<feature type="compositionally biased region" description="Acidic residues" evidence="1">
    <location>
        <begin position="77"/>
        <end position="95"/>
    </location>
</feature>
<organism evidence="3 4">
    <name type="scientific">Lasiodiplodia theobromae</name>
    <dbReference type="NCBI Taxonomy" id="45133"/>
    <lineage>
        <taxon>Eukaryota</taxon>
        <taxon>Fungi</taxon>
        <taxon>Dikarya</taxon>
        <taxon>Ascomycota</taxon>
        <taxon>Pezizomycotina</taxon>
        <taxon>Dothideomycetes</taxon>
        <taxon>Dothideomycetes incertae sedis</taxon>
        <taxon>Botryosphaeriales</taxon>
        <taxon>Botryosphaeriaceae</taxon>
        <taxon>Lasiodiplodia</taxon>
    </lineage>
</organism>
<protein>
    <submittedName>
        <fullName evidence="3">Uncharacterized protein</fullName>
    </submittedName>
</protein>
<feature type="region of interest" description="Disordered" evidence="1">
    <location>
        <begin position="77"/>
        <end position="107"/>
    </location>
</feature>
<feature type="signal peptide" evidence="2">
    <location>
        <begin position="1"/>
        <end position="31"/>
    </location>
</feature>
<dbReference type="EMBL" id="VCHE01000065">
    <property type="protein sequence ID" value="KAB2573107.1"/>
    <property type="molecule type" value="Genomic_DNA"/>
</dbReference>
<dbReference type="Proteomes" id="UP000325902">
    <property type="component" value="Unassembled WGS sequence"/>
</dbReference>
<dbReference type="AlphaFoldDB" id="A0A5N5D667"/>
<reference evidence="3 4" key="1">
    <citation type="journal article" date="2019" name="Sci. Rep.">
        <title>A multi-omics analysis of the grapevine pathogen Lasiodiplodia theobromae reveals that temperature affects the expression of virulence- and pathogenicity-related genes.</title>
        <authorList>
            <person name="Felix C."/>
            <person name="Meneses R."/>
            <person name="Goncalves M.F.M."/>
            <person name="Tilleman L."/>
            <person name="Duarte A.S."/>
            <person name="Jorrin-Novo J.V."/>
            <person name="Van de Peer Y."/>
            <person name="Deforce D."/>
            <person name="Van Nieuwerburgh F."/>
            <person name="Esteves A.C."/>
            <person name="Alves A."/>
        </authorList>
    </citation>
    <scope>NUCLEOTIDE SEQUENCE [LARGE SCALE GENOMIC DNA]</scope>
    <source>
        <strain evidence="3 4">LA-SOL3</strain>
    </source>
</reference>
<evidence type="ECO:0000256" key="2">
    <source>
        <dbReference type="SAM" id="SignalP"/>
    </source>
</evidence>
<evidence type="ECO:0000256" key="1">
    <source>
        <dbReference type="SAM" id="MobiDB-lite"/>
    </source>
</evidence>
<evidence type="ECO:0000313" key="3">
    <source>
        <dbReference type="EMBL" id="KAB2573107.1"/>
    </source>
</evidence>
<name>A0A5N5D667_9PEZI</name>
<comment type="caution">
    <text evidence="3">The sequence shown here is derived from an EMBL/GenBank/DDBJ whole genome shotgun (WGS) entry which is preliminary data.</text>
</comment>
<keyword evidence="4" id="KW-1185">Reference proteome</keyword>
<feature type="chain" id="PRO_5024812408" evidence="2">
    <location>
        <begin position="32"/>
        <end position="430"/>
    </location>
</feature>
<sequence length="430" mass="47713">MLLKSRAGVLPFGILWLLLLFCSVLAPGADSRAVITTENLDLKHALTNITKLMKKDVGTSCDISLCEIDGSLCETDPDNNDGDEYDDDCDEDNLDDCPPAEVDTTDDTAAKRRTYEVRLGSGAAVILTGMNYPSIGKLLKTKKGSLVYQYAMQPENSESCENTFVVANKIQGTDPPESTVTEHILELQTISQWVTKVSSGNLITKVDDKCFTDFWVKSSLPSNIPKMQSGAFKTSTVPNDRVFEAMGSFRNRGILLIADSQINLIKARIWSGLNIFQEQAVNTLSDNAALSDEDAGKAMGMIVRPIQAFNYLNNLQTRSRLYDTIDGVRDQLQVIENNIPQCSGLAASWDEFIPPFLEQMATKTADWLERTTRKILDKFEEALNDNPDDSDLEDRFMAVETIADYLEDAALVTVKAPVRPLVRVEWPDID</sequence>
<keyword evidence="2" id="KW-0732">Signal</keyword>